<dbReference type="SUPFAM" id="SSF51735">
    <property type="entry name" value="NAD(P)-binding Rossmann-fold domains"/>
    <property type="match status" value="1"/>
</dbReference>
<evidence type="ECO:0000256" key="1">
    <source>
        <dbReference type="ARBA" id="ARBA00010928"/>
    </source>
</evidence>
<evidence type="ECO:0000313" key="5">
    <source>
        <dbReference type="EMBL" id="SFB26048.1"/>
    </source>
</evidence>
<dbReference type="Pfam" id="PF01408">
    <property type="entry name" value="GFO_IDH_MocA"/>
    <property type="match status" value="1"/>
</dbReference>
<dbReference type="InterPro" id="IPR050984">
    <property type="entry name" value="Gfo/Idh/MocA_domain"/>
</dbReference>
<dbReference type="Proteomes" id="UP000243799">
    <property type="component" value="Unassembled WGS sequence"/>
</dbReference>
<feature type="domain" description="GFO/IDH/MocA-like oxidoreductase" evidence="4">
    <location>
        <begin position="142"/>
        <end position="237"/>
    </location>
</feature>
<sequence>MKLLLIGFSRFARRRVLPAVAVMDEIETIDIASSHAGTDAVGHIPKLGRVHADWREAIHDMDPGLVYVSLINSEHAQAVRCAIERGHHVVVDKPGFLNLDTTEEMVALARSRSRVLAEATCYSFHPMYPEVRSVAREFDTDITKVVAIFTPPVPADDFRCDRSAGGGALLDTGPYMASLGRVLWGTEPDRVTVIVGDRTTNGLETSYSVLAGYPGGRTVIGQFGFTAAYRNSLQLLGPGIAVDLARPFSAPPDMTVDIRIESSGESHTRSVHAADSMQIFLSSVLDAVRAGSREFDAPLLSDARTRDRLVRAASDG</sequence>
<dbReference type="PANTHER" id="PTHR22604:SF105">
    <property type="entry name" value="TRANS-1,2-DIHYDROBENZENE-1,2-DIOL DEHYDROGENASE"/>
    <property type="match status" value="1"/>
</dbReference>
<feature type="domain" description="Gfo/Idh/MocA-like oxidoreductase N-terminal" evidence="3">
    <location>
        <begin position="2"/>
        <end position="117"/>
    </location>
</feature>
<evidence type="ECO:0000259" key="3">
    <source>
        <dbReference type="Pfam" id="PF01408"/>
    </source>
</evidence>
<dbReference type="RefSeq" id="WP_091673384.1">
    <property type="nucleotide sequence ID" value="NZ_FOKG01000007.1"/>
</dbReference>
<evidence type="ECO:0000313" key="6">
    <source>
        <dbReference type="Proteomes" id="UP000243799"/>
    </source>
</evidence>
<dbReference type="GO" id="GO:0016491">
    <property type="term" value="F:oxidoreductase activity"/>
    <property type="evidence" value="ECO:0007669"/>
    <property type="project" value="UniProtKB-KW"/>
</dbReference>
<accession>A0A1I0ZNU4</accession>
<gene>
    <name evidence="5" type="ORF">SAMN05216266_10771</name>
</gene>
<dbReference type="GO" id="GO:0000166">
    <property type="term" value="F:nucleotide binding"/>
    <property type="evidence" value="ECO:0007669"/>
    <property type="project" value="InterPro"/>
</dbReference>
<name>A0A1I0ZNU4_9PSEU</name>
<proteinExistence type="inferred from homology"/>
<evidence type="ECO:0000256" key="2">
    <source>
        <dbReference type="ARBA" id="ARBA00023002"/>
    </source>
</evidence>
<dbReference type="InterPro" id="IPR055170">
    <property type="entry name" value="GFO_IDH_MocA-like_dom"/>
</dbReference>
<reference evidence="6" key="1">
    <citation type="submission" date="2016-10" db="EMBL/GenBank/DDBJ databases">
        <authorList>
            <person name="Varghese N."/>
            <person name="Submissions S."/>
        </authorList>
    </citation>
    <scope>NUCLEOTIDE SEQUENCE [LARGE SCALE GENOMIC DNA]</scope>
    <source>
        <strain evidence="6">CGMCC 4.3568</strain>
    </source>
</reference>
<comment type="similarity">
    <text evidence="1">Belongs to the Gfo/Idh/MocA family.</text>
</comment>
<evidence type="ECO:0000259" key="4">
    <source>
        <dbReference type="Pfam" id="PF22725"/>
    </source>
</evidence>
<dbReference type="STRING" id="490629.SAMN05216266_10771"/>
<dbReference type="Gene3D" id="3.30.360.10">
    <property type="entry name" value="Dihydrodipicolinate Reductase, domain 2"/>
    <property type="match status" value="1"/>
</dbReference>
<dbReference type="InterPro" id="IPR036291">
    <property type="entry name" value="NAD(P)-bd_dom_sf"/>
</dbReference>
<dbReference type="InterPro" id="IPR000683">
    <property type="entry name" value="Gfo/Idh/MocA-like_OxRdtase_N"/>
</dbReference>
<dbReference type="Gene3D" id="3.40.50.720">
    <property type="entry name" value="NAD(P)-binding Rossmann-like Domain"/>
    <property type="match status" value="1"/>
</dbReference>
<organism evidence="5 6">
    <name type="scientific">Amycolatopsis marina</name>
    <dbReference type="NCBI Taxonomy" id="490629"/>
    <lineage>
        <taxon>Bacteria</taxon>
        <taxon>Bacillati</taxon>
        <taxon>Actinomycetota</taxon>
        <taxon>Actinomycetes</taxon>
        <taxon>Pseudonocardiales</taxon>
        <taxon>Pseudonocardiaceae</taxon>
        <taxon>Amycolatopsis</taxon>
    </lineage>
</organism>
<dbReference type="EMBL" id="FOKG01000007">
    <property type="protein sequence ID" value="SFB26048.1"/>
    <property type="molecule type" value="Genomic_DNA"/>
</dbReference>
<dbReference type="PANTHER" id="PTHR22604">
    <property type="entry name" value="OXIDOREDUCTASES"/>
    <property type="match status" value="1"/>
</dbReference>
<protein>
    <submittedName>
        <fullName evidence="5">Predicted dehydrogenase</fullName>
    </submittedName>
</protein>
<dbReference type="SUPFAM" id="SSF55347">
    <property type="entry name" value="Glyceraldehyde-3-phosphate dehydrogenase-like, C-terminal domain"/>
    <property type="match status" value="1"/>
</dbReference>
<dbReference type="OrthoDB" id="9815825at2"/>
<keyword evidence="2" id="KW-0560">Oxidoreductase</keyword>
<dbReference type="Pfam" id="PF22725">
    <property type="entry name" value="GFO_IDH_MocA_C3"/>
    <property type="match status" value="1"/>
</dbReference>
<keyword evidence="6" id="KW-1185">Reference proteome</keyword>
<dbReference type="AlphaFoldDB" id="A0A1I0ZNU4"/>